<accession>A0A1R3I2M9</accession>
<evidence type="ECO:0000313" key="1">
    <source>
        <dbReference type="EMBL" id="OMO76761.1"/>
    </source>
</evidence>
<proteinExistence type="predicted"/>
<evidence type="ECO:0000313" key="2">
    <source>
        <dbReference type="Proteomes" id="UP000187203"/>
    </source>
</evidence>
<gene>
    <name evidence="1" type="ORF">COLO4_25462</name>
</gene>
<sequence length="31" mass="3079">MESGATQPLNLVRLGQAGLQAGPGIAWSALA</sequence>
<dbReference type="Proteomes" id="UP000187203">
    <property type="component" value="Unassembled WGS sequence"/>
</dbReference>
<dbReference type="EMBL" id="AWUE01019052">
    <property type="protein sequence ID" value="OMO76761.1"/>
    <property type="molecule type" value="Genomic_DNA"/>
</dbReference>
<reference evidence="2" key="1">
    <citation type="submission" date="2013-09" db="EMBL/GenBank/DDBJ databases">
        <title>Corchorus olitorius genome sequencing.</title>
        <authorList>
            <person name="Alam M."/>
            <person name="Haque M.S."/>
            <person name="Islam M.S."/>
            <person name="Emdad E.M."/>
            <person name="Islam M.M."/>
            <person name="Ahmed B."/>
            <person name="Halim A."/>
            <person name="Hossen Q.M.M."/>
            <person name="Hossain M.Z."/>
            <person name="Ahmed R."/>
            <person name="Khan M.M."/>
            <person name="Islam R."/>
            <person name="Rashid M.M."/>
            <person name="Khan S.A."/>
            <person name="Rahman M.S."/>
            <person name="Alam M."/>
            <person name="Yahiya A.S."/>
            <person name="Khan M.S."/>
            <person name="Azam M.S."/>
            <person name="Haque T."/>
            <person name="Lashkar M.Z.H."/>
            <person name="Akhand A.I."/>
            <person name="Morshed G."/>
            <person name="Roy S."/>
            <person name="Uddin K.S."/>
            <person name="Rabeya T."/>
            <person name="Hossain A.S."/>
            <person name="Chowdhury A."/>
            <person name="Snigdha A.R."/>
            <person name="Mortoza M.S."/>
            <person name="Matin S.A."/>
            <person name="Hoque S.M.E."/>
            <person name="Islam M.K."/>
            <person name="Roy D.K."/>
            <person name="Haider R."/>
            <person name="Moosa M.M."/>
            <person name="Elias S.M."/>
            <person name="Hasan A.M."/>
            <person name="Jahan S."/>
            <person name="Shafiuddin M."/>
            <person name="Mahmood N."/>
            <person name="Shommy N.S."/>
        </authorList>
    </citation>
    <scope>NUCLEOTIDE SEQUENCE [LARGE SCALE GENOMIC DNA]</scope>
    <source>
        <strain evidence="2">cv. O-4</strain>
    </source>
</reference>
<dbReference type="AlphaFoldDB" id="A0A1R3I2M9"/>
<protein>
    <submittedName>
        <fullName evidence="1">Uncharacterized protein</fullName>
    </submittedName>
</protein>
<comment type="caution">
    <text evidence="1">The sequence shown here is derived from an EMBL/GenBank/DDBJ whole genome shotgun (WGS) entry which is preliminary data.</text>
</comment>
<name>A0A1R3I2M9_9ROSI</name>
<organism evidence="1 2">
    <name type="scientific">Corchorus olitorius</name>
    <dbReference type="NCBI Taxonomy" id="93759"/>
    <lineage>
        <taxon>Eukaryota</taxon>
        <taxon>Viridiplantae</taxon>
        <taxon>Streptophyta</taxon>
        <taxon>Embryophyta</taxon>
        <taxon>Tracheophyta</taxon>
        <taxon>Spermatophyta</taxon>
        <taxon>Magnoliopsida</taxon>
        <taxon>eudicotyledons</taxon>
        <taxon>Gunneridae</taxon>
        <taxon>Pentapetalae</taxon>
        <taxon>rosids</taxon>
        <taxon>malvids</taxon>
        <taxon>Malvales</taxon>
        <taxon>Malvaceae</taxon>
        <taxon>Grewioideae</taxon>
        <taxon>Apeibeae</taxon>
        <taxon>Corchorus</taxon>
    </lineage>
</organism>
<keyword evidence="2" id="KW-1185">Reference proteome</keyword>